<keyword evidence="2" id="KW-1185">Reference proteome</keyword>
<name>A0A7W5GA81_9BACL</name>
<gene>
    <name evidence="1" type="ORF">FHS16_001738</name>
</gene>
<protein>
    <submittedName>
        <fullName evidence="1">Uncharacterized protein</fullName>
    </submittedName>
</protein>
<reference evidence="1 2" key="1">
    <citation type="submission" date="2020-08" db="EMBL/GenBank/DDBJ databases">
        <title>Genomic Encyclopedia of Type Strains, Phase III (KMG-III): the genomes of soil and plant-associated and newly described type strains.</title>
        <authorList>
            <person name="Whitman W."/>
        </authorList>
    </citation>
    <scope>NUCLEOTIDE SEQUENCE [LARGE SCALE GENOMIC DNA]</scope>
    <source>
        <strain evidence="1 2">CECT 8234</strain>
    </source>
</reference>
<dbReference type="Proteomes" id="UP000518605">
    <property type="component" value="Unassembled WGS sequence"/>
</dbReference>
<evidence type="ECO:0000313" key="2">
    <source>
        <dbReference type="Proteomes" id="UP000518605"/>
    </source>
</evidence>
<sequence>MIVEIDGFFENSFLIGKTCSITELSDMYRIAKNQCTSMSEFTDVFCRLFQFERVPSLYLESVRSEIVIDTDTDHIYAPRY</sequence>
<evidence type="ECO:0000313" key="1">
    <source>
        <dbReference type="EMBL" id="MBB3151692.1"/>
    </source>
</evidence>
<dbReference type="AlphaFoldDB" id="A0A7W5GA81"/>
<organism evidence="1 2">
    <name type="scientific">Paenibacillus endophyticus</name>
    <dbReference type="NCBI Taxonomy" id="1294268"/>
    <lineage>
        <taxon>Bacteria</taxon>
        <taxon>Bacillati</taxon>
        <taxon>Bacillota</taxon>
        <taxon>Bacilli</taxon>
        <taxon>Bacillales</taxon>
        <taxon>Paenibacillaceae</taxon>
        <taxon>Paenibacillus</taxon>
    </lineage>
</organism>
<dbReference type="EMBL" id="JACHXW010000004">
    <property type="protein sequence ID" value="MBB3151692.1"/>
    <property type="molecule type" value="Genomic_DNA"/>
</dbReference>
<proteinExistence type="predicted"/>
<comment type="caution">
    <text evidence="1">The sequence shown here is derived from an EMBL/GenBank/DDBJ whole genome shotgun (WGS) entry which is preliminary data.</text>
</comment>
<accession>A0A7W5GA81</accession>